<dbReference type="Gene3D" id="3.40.50.300">
    <property type="entry name" value="P-loop containing nucleotide triphosphate hydrolases"/>
    <property type="match status" value="1"/>
</dbReference>
<dbReference type="Gene3D" id="3.40.50.510">
    <property type="entry name" value="Phosphotransferase system, mannose-type IIA component"/>
    <property type="match status" value="1"/>
</dbReference>
<dbReference type="SUPFAM" id="SSF55804">
    <property type="entry name" value="Phoshotransferase/anion transport protein"/>
    <property type="match status" value="1"/>
</dbReference>
<dbReference type="EMBL" id="JACOPQ010000001">
    <property type="protein sequence ID" value="MBC5735632.1"/>
    <property type="molecule type" value="Genomic_DNA"/>
</dbReference>
<dbReference type="GO" id="GO:0005524">
    <property type="term" value="F:ATP binding"/>
    <property type="evidence" value="ECO:0007669"/>
    <property type="project" value="UniProtKB-KW"/>
</dbReference>
<reference evidence="9" key="1">
    <citation type="submission" date="2020-08" db="EMBL/GenBank/DDBJ databases">
        <title>Genome public.</title>
        <authorList>
            <person name="Liu C."/>
            <person name="Sun Q."/>
        </authorList>
    </citation>
    <scope>NUCLEOTIDE SEQUENCE</scope>
    <source>
        <strain evidence="9">NSJ-52</strain>
    </source>
</reference>
<dbReference type="GO" id="GO:0016020">
    <property type="term" value="C:membrane"/>
    <property type="evidence" value="ECO:0007669"/>
    <property type="project" value="InterPro"/>
</dbReference>
<sequence length="987" mass="107336">MKDAPLIARLRELVAGEDPKNPLTDQELSEALNTSRSNITTLRQLAGITNSRERREPRLLQDLAVLTRSGDAASARSLTARLNQMGYRITLNSVLQYLRGRDGAQARTPQALAGAAAQTGGPGEPAGEDIFAKIVGHDGSLAHQVDQAKASVLYPPYGLHTLIIGESGVGKSMLAEAMYHFSLTGAPDGAPRRPYVEFNCADYAENPQLLAAQLFGYVSGAFTGAVGSREGLISTADGGIFFLDEVHRMPPDGQEMLFQLIDKGTYRPVGDKQVKKANVMIIAATTEDIEQSLLTTFRRRIPMVIHMPSLEDRAPEEKLALISLFFQVEASRIRKDILVDGSALRQLLGTRYAGNIGELRSSIQVSCARAYLSYVLEHGGDGCVRVAAKSLLPAEADPDRAQQAARLVPGDLIFPADGTGSVAAFRMKDPYEFSDEIYRTIDAQYEKLLSYPISSQELNATICELVEKKIGRYLGRLQAQSVPYPGGADALGKLVDSAVTDMVREMLAIARNELGFRDEALLFLLSTHLSSALQRLKAGSRIRNPHLTQIKHQHPKEYLAASRMAECSVKHLGVALPEEEIGFVAMYLAASDVNIHQDPPTIGLIVATHGKVASEMANVAGSLMGATCVTALDIGLDEHTDHIYRRLREKVIACDQGRGVLILADMGSPEAFGARISRETGIVTRTVTRVDTLMVLDAVRKVYLPELDIDDVAASLVEAKKSLILGADQDEAQPRRNAILTCCLTGDGCAAYLKTWLEQTIAPLNLQAEVIRLGALRSADFQRQLRRLQKQYNVLGVASTFQVELEGVPYLLFSQLKDEAAVSAFLRRLARQARLHAEPGAPAAPAELRALFRPENVLRDVDVSDKETAIRMLCEALEADSCVTPTYLHTVLGRETLSSTGISSHVAIPHGDCAEVLRPSVGVLLPRRPVDWGGGVQVRMVLLLAFPEASAGLFPALCHIVTDEGAVDQALRCRTREEVARCLCRLI</sequence>
<dbReference type="InterPro" id="IPR016152">
    <property type="entry name" value="PTrfase/Anion_transptr"/>
</dbReference>
<comment type="caution">
    <text evidence="9">The sequence shown here is derived from an EMBL/GenBank/DDBJ whole genome shotgun (WGS) entry which is preliminary data.</text>
</comment>
<feature type="domain" description="PRD" evidence="8">
    <location>
        <begin position="494"/>
        <end position="598"/>
    </location>
</feature>
<dbReference type="InterPro" id="IPR036662">
    <property type="entry name" value="PTS_EIIA_man-typ_sf"/>
</dbReference>
<dbReference type="GO" id="GO:0009401">
    <property type="term" value="P:phosphoenolpyruvate-dependent sugar phosphotransferase system"/>
    <property type="evidence" value="ECO:0007669"/>
    <property type="project" value="InterPro"/>
</dbReference>
<dbReference type="Gene3D" id="3.40.930.10">
    <property type="entry name" value="Mannitol-specific EII, Chain A"/>
    <property type="match status" value="1"/>
</dbReference>
<dbReference type="CDD" id="cd00006">
    <property type="entry name" value="PTS_IIA_man"/>
    <property type="match status" value="1"/>
</dbReference>
<dbReference type="PROSITE" id="PS51096">
    <property type="entry name" value="PTS_EIIA_TYPE_4"/>
    <property type="match status" value="1"/>
</dbReference>
<dbReference type="InterPro" id="IPR036634">
    <property type="entry name" value="PRD_sf"/>
</dbReference>
<feature type="domain" description="PTS EIIA type-2" evidence="6">
    <location>
        <begin position="850"/>
        <end position="987"/>
    </location>
</feature>
<gene>
    <name evidence="9" type="ORF">H8S62_01235</name>
</gene>
<evidence type="ECO:0000259" key="6">
    <source>
        <dbReference type="PROSITE" id="PS51094"/>
    </source>
</evidence>
<dbReference type="InterPro" id="IPR025943">
    <property type="entry name" value="Sigma_54_int_dom_ATP-bd_2"/>
</dbReference>
<organism evidence="9 10">
    <name type="scientific">Lawsonibacter faecis</name>
    <dbReference type="NCBI Taxonomy" id="2763052"/>
    <lineage>
        <taxon>Bacteria</taxon>
        <taxon>Bacillati</taxon>
        <taxon>Bacillota</taxon>
        <taxon>Clostridia</taxon>
        <taxon>Eubacteriales</taxon>
        <taxon>Oscillospiraceae</taxon>
        <taxon>Lawsonibacter</taxon>
    </lineage>
</organism>
<dbReference type="InterPro" id="IPR003593">
    <property type="entry name" value="AAA+_ATPase"/>
</dbReference>
<dbReference type="InterPro" id="IPR011608">
    <property type="entry name" value="PRD"/>
</dbReference>
<dbReference type="InterPro" id="IPR033887">
    <property type="entry name" value="PTS_IIA_man"/>
</dbReference>
<evidence type="ECO:0000256" key="1">
    <source>
        <dbReference type="ARBA" id="ARBA00022679"/>
    </source>
</evidence>
<dbReference type="RefSeq" id="WP_186918238.1">
    <property type="nucleotide sequence ID" value="NZ_JACOPQ010000001.1"/>
</dbReference>
<dbReference type="CDD" id="cd00009">
    <property type="entry name" value="AAA"/>
    <property type="match status" value="1"/>
</dbReference>
<dbReference type="SMART" id="SM00382">
    <property type="entry name" value="AAA"/>
    <property type="match status" value="1"/>
</dbReference>
<evidence type="ECO:0000259" key="8">
    <source>
        <dbReference type="PROSITE" id="PS51372"/>
    </source>
</evidence>
<dbReference type="InterPro" id="IPR027417">
    <property type="entry name" value="P-loop_NTPase"/>
</dbReference>
<dbReference type="SUPFAM" id="SSF63520">
    <property type="entry name" value="PTS-regulatory domain, PRD"/>
    <property type="match status" value="1"/>
</dbReference>
<dbReference type="SUPFAM" id="SSF52540">
    <property type="entry name" value="P-loop containing nucleoside triphosphate hydrolases"/>
    <property type="match status" value="1"/>
</dbReference>
<evidence type="ECO:0000259" key="7">
    <source>
        <dbReference type="PROSITE" id="PS51096"/>
    </source>
</evidence>
<dbReference type="Gene3D" id="1.10.10.60">
    <property type="entry name" value="Homeodomain-like"/>
    <property type="match status" value="1"/>
</dbReference>
<dbReference type="Pfam" id="PF03610">
    <property type="entry name" value="EIIA-man"/>
    <property type="match status" value="1"/>
</dbReference>
<feature type="domain" description="PTS EIIA type-4" evidence="7">
    <location>
        <begin position="601"/>
        <end position="724"/>
    </location>
</feature>
<dbReference type="InterPro" id="IPR002178">
    <property type="entry name" value="PTS_EIIA_type-2_dom"/>
</dbReference>
<dbReference type="Pfam" id="PF00874">
    <property type="entry name" value="PRD"/>
    <property type="match status" value="1"/>
</dbReference>
<keyword evidence="2" id="KW-0547">Nucleotide-binding</keyword>
<keyword evidence="1" id="KW-0808">Transferase</keyword>
<dbReference type="PROSITE" id="PS51094">
    <property type="entry name" value="PTS_EIIA_TYPE_2"/>
    <property type="match status" value="1"/>
</dbReference>
<evidence type="ECO:0000256" key="4">
    <source>
        <dbReference type="ARBA" id="ARBA00022840"/>
    </source>
</evidence>
<dbReference type="GO" id="GO:0016301">
    <property type="term" value="F:kinase activity"/>
    <property type="evidence" value="ECO:0007669"/>
    <property type="project" value="UniProtKB-KW"/>
</dbReference>
<evidence type="ECO:0000256" key="2">
    <source>
        <dbReference type="ARBA" id="ARBA00022741"/>
    </source>
</evidence>
<dbReference type="PANTHER" id="PTHR32071:SF38">
    <property type="entry name" value="PSP OPERON TRANSCRIPTIONAL ACTIVATOR"/>
    <property type="match status" value="1"/>
</dbReference>
<protein>
    <submittedName>
        <fullName evidence="9">Sigma 54-interacting transcriptional regulator</fullName>
    </submittedName>
</protein>
<dbReference type="InterPro" id="IPR002078">
    <property type="entry name" value="Sigma_54_int"/>
</dbReference>
<dbReference type="PROSITE" id="PS00676">
    <property type="entry name" value="SIGMA54_INTERACT_2"/>
    <property type="match status" value="1"/>
</dbReference>
<dbReference type="PROSITE" id="PS50045">
    <property type="entry name" value="SIGMA54_INTERACT_4"/>
    <property type="match status" value="1"/>
</dbReference>
<keyword evidence="4" id="KW-0067">ATP-binding</keyword>
<keyword evidence="3" id="KW-0418">Kinase</keyword>
<feature type="domain" description="Sigma-54 factor interaction" evidence="5">
    <location>
        <begin position="134"/>
        <end position="368"/>
    </location>
</feature>
<dbReference type="PANTHER" id="PTHR32071">
    <property type="entry name" value="TRANSCRIPTIONAL REGULATORY PROTEIN"/>
    <property type="match status" value="1"/>
</dbReference>
<accession>A0A8J6M6W4</accession>
<name>A0A8J6M6W4_9FIRM</name>
<evidence type="ECO:0000256" key="3">
    <source>
        <dbReference type="ARBA" id="ARBA00022777"/>
    </source>
</evidence>
<dbReference type="AlphaFoldDB" id="A0A8J6M6W4"/>
<dbReference type="Pfam" id="PF00158">
    <property type="entry name" value="Sigma54_activat"/>
    <property type="match status" value="1"/>
</dbReference>
<dbReference type="InterPro" id="IPR004701">
    <property type="entry name" value="PTS_EIIA_man-typ"/>
</dbReference>
<dbReference type="Gene3D" id="1.10.1790.10">
    <property type="entry name" value="PRD domain"/>
    <property type="match status" value="1"/>
</dbReference>
<dbReference type="CDD" id="cd00211">
    <property type="entry name" value="PTS_IIA_fru"/>
    <property type="match status" value="1"/>
</dbReference>
<evidence type="ECO:0000313" key="10">
    <source>
        <dbReference type="Proteomes" id="UP000607645"/>
    </source>
</evidence>
<keyword evidence="10" id="KW-1185">Reference proteome</keyword>
<dbReference type="SUPFAM" id="SSF53062">
    <property type="entry name" value="PTS system fructose IIA component-like"/>
    <property type="match status" value="1"/>
</dbReference>
<dbReference type="Pfam" id="PF00359">
    <property type="entry name" value="PTS_EIIA_2"/>
    <property type="match status" value="1"/>
</dbReference>
<proteinExistence type="predicted"/>
<evidence type="ECO:0000259" key="5">
    <source>
        <dbReference type="PROSITE" id="PS50045"/>
    </source>
</evidence>
<dbReference type="PROSITE" id="PS51372">
    <property type="entry name" value="PRD_2"/>
    <property type="match status" value="1"/>
</dbReference>
<dbReference type="Proteomes" id="UP000607645">
    <property type="component" value="Unassembled WGS sequence"/>
</dbReference>
<evidence type="ECO:0000313" key="9">
    <source>
        <dbReference type="EMBL" id="MBC5735632.1"/>
    </source>
</evidence>
<dbReference type="GO" id="GO:0006355">
    <property type="term" value="P:regulation of DNA-templated transcription"/>
    <property type="evidence" value="ECO:0007669"/>
    <property type="project" value="InterPro"/>
</dbReference>